<dbReference type="EMBL" id="CP000246">
    <property type="protein sequence ID" value="ABG84613.1"/>
    <property type="molecule type" value="Genomic_DNA"/>
</dbReference>
<evidence type="ECO:0000313" key="2">
    <source>
        <dbReference type="Proteomes" id="UP000001823"/>
    </source>
</evidence>
<reference evidence="1 2" key="1">
    <citation type="journal article" date="2006" name="Genome Res.">
        <title>Skewed genomic variability in strains of the toxigenic bacterial pathogen, Clostridium perfringens.</title>
        <authorList>
            <person name="Myers G.S."/>
            <person name="Rasko D.A."/>
            <person name="Cheung J.K."/>
            <person name="Ravel J."/>
            <person name="Seshadri R."/>
            <person name="Deboy R.T."/>
            <person name="Ren Q."/>
            <person name="Varga J."/>
            <person name="Awad M.M."/>
            <person name="Brinkac L.M."/>
            <person name="Daugherty S.C."/>
            <person name="Haft D.H."/>
            <person name="Dodson R.J."/>
            <person name="Madupu R."/>
            <person name="Nelson W.C."/>
            <person name="Rosovitz M.J."/>
            <person name="Sullivan S.A."/>
            <person name="Khouri H."/>
            <person name="Dimitrov G.I."/>
            <person name="Watkins K.L."/>
            <person name="Mulligan S."/>
            <person name="Benton J."/>
            <person name="Radune D."/>
            <person name="Fisher D.J."/>
            <person name="Atkins H.S."/>
            <person name="Hiscox T."/>
            <person name="Jost B.H."/>
            <person name="Billington S.J."/>
            <person name="Songer J.G."/>
            <person name="McClane B.A."/>
            <person name="Titball R.W."/>
            <person name="Rood J.I."/>
            <person name="Melville S.B."/>
            <person name="Paulsen I.T."/>
        </authorList>
    </citation>
    <scope>NUCLEOTIDE SEQUENCE [LARGE SCALE GENOMIC DNA]</scope>
    <source>
        <strain evidence="2">ATCC 13124 / DSM 756 / JCM 1290 / NCIMB 6125 / NCTC 8237 / S 107 / Type A</strain>
    </source>
</reference>
<evidence type="ECO:0000313" key="1">
    <source>
        <dbReference type="EMBL" id="ABG84613.1"/>
    </source>
</evidence>
<keyword evidence="2" id="KW-1185">Reference proteome</keyword>
<protein>
    <submittedName>
        <fullName evidence="1">Uncharacterized protein</fullName>
    </submittedName>
</protein>
<organism evidence="1 2">
    <name type="scientific">Clostridium perfringens (strain ATCC 13124 / DSM 756 / JCM 1290 / NCIMB 6125 / NCTC 8237 / Type A)</name>
    <dbReference type="NCBI Taxonomy" id="195103"/>
    <lineage>
        <taxon>Bacteria</taxon>
        <taxon>Bacillati</taxon>
        <taxon>Bacillota</taxon>
        <taxon>Clostridia</taxon>
        <taxon>Eubacteriales</taxon>
        <taxon>Clostridiaceae</taxon>
        <taxon>Clostridium</taxon>
    </lineage>
</organism>
<dbReference type="RefSeq" id="WP_003453576.1">
    <property type="nucleotide sequence ID" value="NC_008261.1"/>
</dbReference>
<dbReference type="STRING" id="195103.CPF_1537"/>
<dbReference type="PaxDb" id="195103-CPF_1537"/>
<dbReference type="AlphaFoldDB" id="A0A0H2YVC5"/>
<dbReference type="GeneID" id="93002135"/>
<dbReference type="HOGENOM" id="CLU_144660_0_0_9"/>
<name>A0A0H2YVC5_CLOP1</name>
<gene>
    <name evidence="1" type="ordered locus">CPF_1537</name>
</gene>
<dbReference type="Proteomes" id="UP000001823">
    <property type="component" value="Chromosome"/>
</dbReference>
<dbReference type="KEGG" id="cpf:CPF_1537"/>
<accession>A0A0H2YVC5</accession>
<sequence>MGQIEIFRKHFKEVNNLSVVLSSYANTYRLLVGAAGELNNISKVRKRDLDDALDRVDEMGKIIDSILEVIKDNEEAYIKYIKLKSKFIMEKASKDIIQTEVEQDLLFENSNREEEE</sequence>
<dbReference type="eggNOG" id="ENOG5034AT1">
    <property type="taxonomic scope" value="Bacteria"/>
</dbReference>
<proteinExistence type="predicted"/>